<feature type="domain" description="ABC transporter" evidence="5">
    <location>
        <begin position="5"/>
        <end position="234"/>
    </location>
</feature>
<evidence type="ECO:0000256" key="3">
    <source>
        <dbReference type="ARBA" id="ARBA00022840"/>
    </source>
</evidence>
<feature type="compositionally biased region" description="Basic and acidic residues" evidence="4">
    <location>
        <begin position="254"/>
        <end position="265"/>
    </location>
</feature>
<feature type="domain" description="ABC transporter" evidence="5">
    <location>
        <begin position="337"/>
        <end position="523"/>
    </location>
</feature>
<dbReference type="Pfam" id="PF00005">
    <property type="entry name" value="ABC_tran"/>
    <property type="match status" value="2"/>
</dbReference>
<dbReference type="InterPro" id="IPR003439">
    <property type="entry name" value="ABC_transporter-like_ATP-bd"/>
</dbReference>
<sequence>MSALLTLDSVSLSSPDGRLLFSDLTLALGCERVGLVGRNGAGKTTLLQAIVQGARPRSGSISVGGKIGALRQIAEQGSGRAADLLRVAEPLARLDRIERGQGTAEDFAAADWLLPQRIGEALAGVGLGSPSLDRPISSFSGGERMRLALARLLLEGPDLILLDEPTNDLDAAGRQAVSAMLANWSGGALVASHDRALLEQMDRIVELSPVGIRVVGGGWSAYEAMRGAERDRAEQAAERAESELRAAKRAAQSARERQARRDSRGRAYAASGSAPKISLGLAKRRAEATAGRSERVVARGVGQADQARDVARAALDRITPLSFSLPTSGLPASRVVLSLEEVVLQIGDRHLLGPLSFSMTGAERVAIHGKNGAGKSSLLKLITGALEPSGGAVRTGVPHAYLDQHVSLLRDDRSLLENVKRWQGLSDHDAHRVLARFAFRNQDALRLASSLSGGERLRAGLACVMGSAPPQLLLLDEPTNHLDVSSIEALEYAISRYDGALIVVSHDRSFLDKVGIEREICLG</sequence>
<dbReference type="InterPro" id="IPR003593">
    <property type="entry name" value="AAA+_ATPase"/>
</dbReference>
<accession>A0ABX6T8U6</accession>
<dbReference type="PROSITE" id="PS50893">
    <property type="entry name" value="ABC_TRANSPORTER_2"/>
    <property type="match status" value="2"/>
</dbReference>
<evidence type="ECO:0000313" key="7">
    <source>
        <dbReference type="Proteomes" id="UP000516105"/>
    </source>
</evidence>
<dbReference type="PANTHER" id="PTHR19211">
    <property type="entry name" value="ATP-BINDING TRANSPORT PROTEIN-RELATED"/>
    <property type="match status" value="1"/>
</dbReference>
<name>A0ABX6T8U6_9SPHN</name>
<organism evidence="6 7">
    <name type="scientific">Sphingomonas sediminicola</name>
    <dbReference type="NCBI Taxonomy" id="386874"/>
    <lineage>
        <taxon>Bacteria</taxon>
        <taxon>Pseudomonadati</taxon>
        <taxon>Pseudomonadota</taxon>
        <taxon>Alphaproteobacteria</taxon>
        <taxon>Sphingomonadales</taxon>
        <taxon>Sphingomonadaceae</taxon>
        <taxon>Sphingomonas</taxon>
    </lineage>
</organism>
<evidence type="ECO:0000256" key="1">
    <source>
        <dbReference type="ARBA" id="ARBA00022737"/>
    </source>
</evidence>
<evidence type="ECO:0000256" key="2">
    <source>
        <dbReference type="ARBA" id="ARBA00022741"/>
    </source>
</evidence>
<dbReference type="SUPFAM" id="SSF52540">
    <property type="entry name" value="P-loop containing nucleoside triphosphate hydrolases"/>
    <property type="match status" value="2"/>
</dbReference>
<dbReference type="SMART" id="SM00382">
    <property type="entry name" value="AAA"/>
    <property type="match status" value="2"/>
</dbReference>
<keyword evidence="2" id="KW-0547">Nucleotide-binding</keyword>
<dbReference type="Proteomes" id="UP000516105">
    <property type="component" value="Chromosome"/>
</dbReference>
<dbReference type="RefSeq" id="WP_187709219.1">
    <property type="nucleotide sequence ID" value="NZ_CP060782.1"/>
</dbReference>
<dbReference type="GO" id="GO:0005524">
    <property type="term" value="F:ATP binding"/>
    <property type="evidence" value="ECO:0007669"/>
    <property type="project" value="UniProtKB-KW"/>
</dbReference>
<protein>
    <submittedName>
        <fullName evidence="6">ABC-F family ATP-binding cassette domain-containing protein</fullName>
    </submittedName>
</protein>
<gene>
    <name evidence="6" type="ORF">H9L14_03320</name>
</gene>
<feature type="region of interest" description="Disordered" evidence="4">
    <location>
        <begin position="247"/>
        <end position="271"/>
    </location>
</feature>
<dbReference type="CDD" id="cd03221">
    <property type="entry name" value="ABCF_EF-3"/>
    <property type="match status" value="1"/>
</dbReference>
<keyword evidence="7" id="KW-1185">Reference proteome</keyword>
<keyword evidence="3 6" id="KW-0067">ATP-binding</keyword>
<evidence type="ECO:0000259" key="5">
    <source>
        <dbReference type="PROSITE" id="PS50893"/>
    </source>
</evidence>
<evidence type="ECO:0000256" key="4">
    <source>
        <dbReference type="SAM" id="MobiDB-lite"/>
    </source>
</evidence>
<dbReference type="InterPro" id="IPR017871">
    <property type="entry name" value="ABC_transporter-like_CS"/>
</dbReference>
<dbReference type="PANTHER" id="PTHR19211:SF6">
    <property type="entry name" value="BLL7188 PROTEIN"/>
    <property type="match status" value="1"/>
</dbReference>
<dbReference type="Gene3D" id="3.40.50.300">
    <property type="entry name" value="P-loop containing nucleotide triphosphate hydrolases"/>
    <property type="match status" value="2"/>
</dbReference>
<dbReference type="InterPro" id="IPR027417">
    <property type="entry name" value="P-loop_NTPase"/>
</dbReference>
<keyword evidence="1" id="KW-0677">Repeat</keyword>
<evidence type="ECO:0000313" key="6">
    <source>
        <dbReference type="EMBL" id="QNP46266.1"/>
    </source>
</evidence>
<dbReference type="EMBL" id="CP060782">
    <property type="protein sequence ID" value="QNP46266.1"/>
    <property type="molecule type" value="Genomic_DNA"/>
</dbReference>
<dbReference type="InterPro" id="IPR050611">
    <property type="entry name" value="ABCF"/>
</dbReference>
<reference evidence="6 7" key="1">
    <citation type="submission" date="2020-08" db="EMBL/GenBank/DDBJ databases">
        <title>Genome sequence of Sphingomonas sediminicola KACC 15039T.</title>
        <authorList>
            <person name="Hyun D.-W."/>
            <person name="Bae J.-W."/>
        </authorList>
    </citation>
    <scope>NUCLEOTIDE SEQUENCE [LARGE SCALE GENOMIC DNA]</scope>
    <source>
        <strain evidence="6 7">KACC 15039</strain>
    </source>
</reference>
<proteinExistence type="predicted"/>
<dbReference type="PROSITE" id="PS00211">
    <property type="entry name" value="ABC_TRANSPORTER_1"/>
    <property type="match status" value="1"/>
</dbReference>